<protein>
    <submittedName>
        <fullName evidence="1">Uncharacterized protein</fullName>
    </submittedName>
</protein>
<evidence type="ECO:0000313" key="2">
    <source>
        <dbReference type="Proteomes" id="UP001239111"/>
    </source>
</evidence>
<proteinExistence type="predicted"/>
<name>A0ACC2NVX8_9HYME</name>
<reference evidence="1" key="1">
    <citation type="submission" date="2023-04" db="EMBL/GenBank/DDBJ databases">
        <title>A chromosome-level genome assembly of the parasitoid wasp Eretmocerus hayati.</title>
        <authorList>
            <person name="Zhong Y."/>
            <person name="Liu S."/>
            <person name="Liu Y."/>
        </authorList>
    </citation>
    <scope>NUCLEOTIDE SEQUENCE</scope>
    <source>
        <strain evidence="1">ZJU_SS_LIU_2023</strain>
    </source>
</reference>
<accession>A0ACC2NVX8</accession>
<organism evidence="1 2">
    <name type="scientific">Eretmocerus hayati</name>
    <dbReference type="NCBI Taxonomy" id="131215"/>
    <lineage>
        <taxon>Eukaryota</taxon>
        <taxon>Metazoa</taxon>
        <taxon>Ecdysozoa</taxon>
        <taxon>Arthropoda</taxon>
        <taxon>Hexapoda</taxon>
        <taxon>Insecta</taxon>
        <taxon>Pterygota</taxon>
        <taxon>Neoptera</taxon>
        <taxon>Endopterygota</taxon>
        <taxon>Hymenoptera</taxon>
        <taxon>Apocrita</taxon>
        <taxon>Proctotrupomorpha</taxon>
        <taxon>Chalcidoidea</taxon>
        <taxon>Aphelinidae</taxon>
        <taxon>Aphelininae</taxon>
        <taxon>Eretmocerus</taxon>
    </lineage>
</organism>
<dbReference type="EMBL" id="CM056743">
    <property type="protein sequence ID" value="KAJ8673710.1"/>
    <property type="molecule type" value="Genomic_DNA"/>
</dbReference>
<sequence length="222" mass="24606">MAGRFRIFNEPSENVSIASNKGREQLHSFNSSKIKTTGAAGLVPSKSTENLQFKPKGLSVRSKSDLNVFVSSNFGTSKQISKSHLKVNEKQDHLSKKLSPLKLCSPKNVADEFVFKKPATPIIKKNIETPEPEQLAFDFDVIKYMDDEMKAIYEADLAFVRAVVAKHQSKSFTEDEGFYSDSEAIPWETGSDSLPYMNSSACSDLSDITPPTLPELSDSDDE</sequence>
<keyword evidence="2" id="KW-1185">Reference proteome</keyword>
<gene>
    <name evidence="1" type="ORF">QAD02_004972</name>
</gene>
<evidence type="ECO:0000313" key="1">
    <source>
        <dbReference type="EMBL" id="KAJ8673710.1"/>
    </source>
</evidence>
<comment type="caution">
    <text evidence="1">The sequence shown here is derived from an EMBL/GenBank/DDBJ whole genome shotgun (WGS) entry which is preliminary data.</text>
</comment>
<dbReference type="Proteomes" id="UP001239111">
    <property type="component" value="Chromosome 3"/>
</dbReference>